<accession>A0ACB9F592</accession>
<keyword evidence="2" id="KW-1185">Reference proteome</keyword>
<reference evidence="1 2" key="2">
    <citation type="journal article" date="2022" name="Mol. Ecol. Resour.">
        <title>The genomes of chicory, endive, great burdock and yacon provide insights into Asteraceae paleo-polyploidization history and plant inulin production.</title>
        <authorList>
            <person name="Fan W."/>
            <person name="Wang S."/>
            <person name="Wang H."/>
            <person name="Wang A."/>
            <person name="Jiang F."/>
            <person name="Liu H."/>
            <person name="Zhao H."/>
            <person name="Xu D."/>
            <person name="Zhang Y."/>
        </authorList>
    </citation>
    <scope>NUCLEOTIDE SEQUENCE [LARGE SCALE GENOMIC DNA]</scope>
    <source>
        <strain evidence="2">cv. Punajuju</strain>
        <tissue evidence="1">Leaves</tissue>
    </source>
</reference>
<reference evidence="2" key="1">
    <citation type="journal article" date="2022" name="Mol. Ecol. Resour.">
        <title>The genomes of chicory, endive, great burdock and yacon provide insights into Asteraceae palaeo-polyploidization history and plant inulin production.</title>
        <authorList>
            <person name="Fan W."/>
            <person name="Wang S."/>
            <person name="Wang H."/>
            <person name="Wang A."/>
            <person name="Jiang F."/>
            <person name="Liu H."/>
            <person name="Zhao H."/>
            <person name="Xu D."/>
            <person name="Zhang Y."/>
        </authorList>
    </citation>
    <scope>NUCLEOTIDE SEQUENCE [LARGE SCALE GENOMIC DNA]</scope>
    <source>
        <strain evidence="2">cv. Punajuju</strain>
    </source>
</reference>
<gene>
    <name evidence="1" type="ORF">L2E82_15897</name>
</gene>
<dbReference type="Proteomes" id="UP001055811">
    <property type="component" value="Linkage Group LG03"/>
</dbReference>
<dbReference type="EMBL" id="CM042011">
    <property type="protein sequence ID" value="KAI3765851.1"/>
    <property type="molecule type" value="Genomic_DNA"/>
</dbReference>
<evidence type="ECO:0000313" key="2">
    <source>
        <dbReference type="Proteomes" id="UP001055811"/>
    </source>
</evidence>
<evidence type="ECO:0000313" key="1">
    <source>
        <dbReference type="EMBL" id="KAI3765851.1"/>
    </source>
</evidence>
<organism evidence="1 2">
    <name type="scientific">Cichorium intybus</name>
    <name type="common">Chicory</name>
    <dbReference type="NCBI Taxonomy" id="13427"/>
    <lineage>
        <taxon>Eukaryota</taxon>
        <taxon>Viridiplantae</taxon>
        <taxon>Streptophyta</taxon>
        <taxon>Embryophyta</taxon>
        <taxon>Tracheophyta</taxon>
        <taxon>Spermatophyta</taxon>
        <taxon>Magnoliopsida</taxon>
        <taxon>eudicotyledons</taxon>
        <taxon>Gunneridae</taxon>
        <taxon>Pentapetalae</taxon>
        <taxon>asterids</taxon>
        <taxon>campanulids</taxon>
        <taxon>Asterales</taxon>
        <taxon>Asteraceae</taxon>
        <taxon>Cichorioideae</taxon>
        <taxon>Cichorieae</taxon>
        <taxon>Cichoriinae</taxon>
        <taxon>Cichorium</taxon>
    </lineage>
</organism>
<sequence length="96" mass="10659">MRVLKTKLDSSILCFFGLSLFPVLDPPTPTVPNPLDSSSRHFSPPPPHTLTERYKQPPPSSSSFAFFSSSLLSLSKIADRTCSCRSELHIYLSTVF</sequence>
<comment type="caution">
    <text evidence="1">The sequence shown here is derived from an EMBL/GenBank/DDBJ whole genome shotgun (WGS) entry which is preliminary data.</text>
</comment>
<proteinExistence type="predicted"/>
<protein>
    <submittedName>
        <fullName evidence="1">Uncharacterized protein</fullName>
    </submittedName>
</protein>
<name>A0ACB9F592_CICIN</name>